<dbReference type="CDD" id="cd00333">
    <property type="entry name" value="MIP"/>
    <property type="match status" value="1"/>
</dbReference>
<evidence type="ECO:0000256" key="3">
    <source>
        <dbReference type="ARBA" id="ARBA00022448"/>
    </source>
</evidence>
<evidence type="ECO:0000313" key="10">
    <source>
        <dbReference type="RefSeq" id="XP_065653872.1"/>
    </source>
</evidence>
<comment type="subcellular location">
    <subcellularLocation>
        <location evidence="1">Membrane</location>
        <topology evidence="1">Multi-pass membrane protein</topology>
    </subcellularLocation>
</comment>
<feature type="transmembrane region" description="Helical" evidence="8">
    <location>
        <begin position="60"/>
        <end position="82"/>
    </location>
</feature>
<dbReference type="PRINTS" id="PR00783">
    <property type="entry name" value="MINTRINSICP"/>
</dbReference>
<dbReference type="NCBIfam" id="TIGR00861">
    <property type="entry name" value="MIP"/>
    <property type="match status" value="1"/>
</dbReference>
<dbReference type="Gene3D" id="1.20.1080.10">
    <property type="entry name" value="Glycerol uptake facilitator protein"/>
    <property type="match status" value="1"/>
</dbReference>
<dbReference type="PRINTS" id="PR02019">
    <property type="entry name" value="AQUAPORIN7"/>
</dbReference>
<evidence type="ECO:0000256" key="8">
    <source>
        <dbReference type="SAM" id="Phobius"/>
    </source>
</evidence>
<dbReference type="SUPFAM" id="SSF81338">
    <property type="entry name" value="Aquaporin-like"/>
    <property type="match status" value="1"/>
</dbReference>
<dbReference type="GeneID" id="136071936"/>
<feature type="transmembrane region" description="Helical" evidence="8">
    <location>
        <begin position="153"/>
        <end position="171"/>
    </location>
</feature>
<dbReference type="PANTHER" id="PTHR43829:SF9">
    <property type="entry name" value="AQUAPORIN-9"/>
    <property type="match status" value="1"/>
</dbReference>
<evidence type="ECO:0000313" key="9">
    <source>
        <dbReference type="Proteomes" id="UP001652625"/>
    </source>
</evidence>
<evidence type="ECO:0000256" key="7">
    <source>
        <dbReference type="RuleBase" id="RU000477"/>
    </source>
</evidence>
<dbReference type="RefSeq" id="XP_065653872.1">
    <property type="nucleotide sequence ID" value="XM_065797800.1"/>
</dbReference>
<dbReference type="PANTHER" id="PTHR43829">
    <property type="entry name" value="AQUAPORIN OR AQUAGLYCEROPORIN RELATED"/>
    <property type="match status" value="1"/>
</dbReference>
<dbReference type="PROSITE" id="PS00221">
    <property type="entry name" value="MIP"/>
    <property type="match status" value="1"/>
</dbReference>
<comment type="similarity">
    <text evidence="2 7">Belongs to the MIP/aquaporin (TC 1.A.8) family.</text>
</comment>
<feature type="transmembrane region" description="Helical" evidence="8">
    <location>
        <begin position="183"/>
        <end position="204"/>
    </location>
</feature>
<proteinExistence type="inferred from homology"/>
<dbReference type="InterPro" id="IPR000425">
    <property type="entry name" value="MIP"/>
</dbReference>
<evidence type="ECO:0000256" key="6">
    <source>
        <dbReference type="ARBA" id="ARBA00023136"/>
    </source>
</evidence>
<keyword evidence="3 7" id="KW-0813">Transport</keyword>
<evidence type="ECO:0000256" key="2">
    <source>
        <dbReference type="ARBA" id="ARBA00006175"/>
    </source>
</evidence>
<organism evidence="9 10">
    <name type="scientific">Hydra vulgaris</name>
    <name type="common">Hydra</name>
    <name type="synonym">Hydra attenuata</name>
    <dbReference type="NCBI Taxonomy" id="6087"/>
    <lineage>
        <taxon>Eukaryota</taxon>
        <taxon>Metazoa</taxon>
        <taxon>Cnidaria</taxon>
        <taxon>Hydrozoa</taxon>
        <taxon>Hydroidolina</taxon>
        <taxon>Anthoathecata</taxon>
        <taxon>Aplanulata</taxon>
        <taxon>Hydridae</taxon>
        <taxon>Hydra</taxon>
    </lineage>
</organism>
<name>A0ABM4BXC2_HYDVU</name>
<dbReference type="InterPro" id="IPR022357">
    <property type="entry name" value="MIP_CS"/>
</dbReference>
<gene>
    <name evidence="10" type="primary">LOC136071936</name>
</gene>
<evidence type="ECO:0000256" key="5">
    <source>
        <dbReference type="ARBA" id="ARBA00022989"/>
    </source>
</evidence>
<keyword evidence="4 7" id="KW-0812">Transmembrane</keyword>
<evidence type="ECO:0000256" key="1">
    <source>
        <dbReference type="ARBA" id="ARBA00004141"/>
    </source>
</evidence>
<keyword evidence="6 8" id="KW-0472">Membrane</keyword>
<keyword evidence="9" id="KW-1185">Reference proteome</keyword>
<sequence length="291" mass="31281">MDQLRGMKTPRLVREGLAEMMGTLILCVLGIGSIAQFVLAKQEFGGYWAVSWGWGLGVAYGIYWSGGVSGGHINPAVTLALAVCGRFKWSKLPLYWISQLVGAILGSGIVFAAYQDYLVEFVGHDGQFTKGNNETLGIWSSYPPDFISNMNGFSDQVLATAMFVGTIFALLDHKNIGVGANIAPFLIGLFVLTAGATFGINAGFGLNPARDLGPRIFISMVGWGSVPFSTHGHWWIYSVLGQLLGGVIGGVIYEFTIAIHHEIDEDLSTEATRDEATNLLENGLSSPKAVR</sequence>
<feature type="transmembrane region" description="Helical" evidence="8">
    <location>
        <begin position="21"/>
        <end position="40"/>
    </location>
</feature>
<dbReference type="InterPro" id="IPR023271">
    <property type="entry name" value="Aquaporin-like"/>
</dbReference>
<feature type="transmembrane region" description="Helical" evidence="8">
    <location>
        <begin position="94"/>
        <end position="114"/>
    </location>
</feature>
<accession>A0ABM4BXC2</accession>
<dbReference type="Proteomes" id="UP001652625">
    <property type="component" value="Chromosome 05"/>
</dbReference>
<keyword evidence="5 8" id="KW-1133">Transmembrane helix</keyword>
<feature type="transmembrane region" description="Helical" evidence="8">
    <location>
        <begin position="234"/>
        <end position="253"/>
    </location>
</feature>
<evidence type="ECO:0000256" key="4">
    <source>
        <dbReference type="ARBA" id="ARBA00022692"/>
    </source>
</evidence>
<reference evidence="10" key="1">
    <citation type="submission" date="2025-08" db="UniProtKB">
        <authorList>
            <consortium name="RefSeq"/>
        </authorList>
    </citation>
    <scope>IDENTIFICATION</scope>
</reference>
<dbReference type="InterPro" id="IPR050363">
    <property type="entry name" value="MIP/Aquaporin"/>
</dbReference>
<protein>
    <submittedName>
        <fullName evidence="10">Aquaporin-9-like</fullName>
    </submittedName>
</protein>
<dbReference type="Pfam" id="PF00230">
    <property type="entry name" value="MIP"/>
    <property type="match status" value="1"/>
</dbReference>